<comment type="caution">
    <text evidence="1">The sequence shown here is derived from an EMBL/GenBank/DDBJ whole genome shotgun (WGS) entry which is preliminary data.</text>
</comment>
<proteinExistence type="predicted"/>
<sequence>TFPIVYRVAPPVITDYRSIFNKLFVEAFGETENEAKETINRIFRLVNPNANVREIISYINEMVALKQEWCNEILMINIALFCLKKTDILANPVEQILSGDYLNGIQ</sequence>
<gene>
    <name evidence="1" type="ORF">HUV05_24135</name>
</gene>
<dbReference type="EMBL" id="JABWDJ010000571">
    <property type="protein sequence ID" value="NVB76529.1"/>
    <property type="molecule type" value="Genomic_DNA"/>
</dbReference>
<evidence type="ECO:0000313" key="1">
    <source>
        <dbReference type="EMBL" id="NVB76529.1"/>
    </source>
</evidence>
<dbReference type="Proteomes" id="UP000524321">
    <property type="component" value="Unassembled WGS sequence"/>
</dbReference>
<organism evidence="1 2">
    <name type="scientific">Phocaeicola vulgatus</name>
    <name type="common">Bacteroides vulgatus</name>
    <dbReference type="NCBI Taxonomy" id="821"/>
    <lineage>
        <taxon>Bacteria</taxon>
        <taxon>Pseudomonadati</taxon>
        <taxon>Bacteroidota</taxon>
        <taxon>Bacteroidia</taxon>
        <taxon>Bacteroidales</taxon>
        <taxon>Bacteroidaceae</taxon>
        <taxon>Phocaeicola</taxon>
    </lineage>
</organism>
<reference evidence="1 2" key="2">
    <citation type="submission" date="2020-07" db="EMBL/GenBank/DDBJ databases">
        <title>Bacterial metabolism rescues the inhibition of intestinal drug absorption by food and drug additives.</title>
        <authorList>
            <person name="Zou L."/>
            <person name="Spanogiannopoulos P."/>
            <person name="Chien H.-C."/>
            <person name="Pieper L.M."/>
            <person name="Cai W."/>
            <person name="Khuri N."/>
            <person name="Pottel J."/>
            <person name="Vora B."/>
            <person name="Ni Z."/>
            <person name="Tsakalozou E."/>
            <person name="Zhang W."/>
            <person name="Shoichet B.K."/>
            <person name="Giacomini K.M."/>
            <person name="Turnbaugh P.J."/>
        </authorList>
    </citation>
    <scope>NUCLEOTIDE SEQUENCE [LARGE SCALE GENOMIC DNA]</scope>
    <source>
        <strain evidence="1 2">B33</strain>
    </source>
</reference>
<protein>
    <submittedName>
        <fullName evidence="1">NTPase</fullName>
    </submittedName>
</protein>
<reference evidence="1 2" key="1">
    <citation type="submission" date="2020-04" db="EMBL/GenBank/DDBJ databases">
        <authorList>
            <person name="Pieper L."/>
        </authorList>
    </citation>
    <scope>NUCLEOTIDE SEQUENCE [LARGE SCALE GENOMIC DNA]</scope>
    <source>
        <strain evidence="1 2">B33</strain>
    </source>
</reference>
<name>A0A7Y6UC29_PHOVU</name>
<feature type="non-terminal residue" evidence="1">
    <location>
        <position position="106"/>
    </location>
</feature>
<feature type="non-terminal residue" evidence="1">
    <location>
        <position position="1"/>
    </location>
</feature>
<evidence type="ECO:0000313" key="2">
    <source>
        <dbReference type="Proteomes" id="UP000524321"/>
    </source>
</evidence>
<accession>A0A7Y6UC29</accession>
<dbReference type="AlphaFoldDB" id="A0A7Y6UC29"/>